<dbReference type="EMBL" id="JAHRIO010041062">
    <property type="protein sequence ID" value="MEQ2171863.1"/>
    <property type="molecule type" value="Genomic_DNA"/>
</dbReference>
<dbReference type="Proteomes" id="UP001476798">
    <property type="component" value="Unassembled WGS sequence"/>
</dbReference>
<keyword evidence="2" id="KW-1185">Reference proteome</keyword>
<reference evidence="1 2" key="1">
    <citation type="submission" date="2021-06" db="EMBL/GenBank/DDBJ databases">
        <authorList>
            <person name="Palmer J.M."/>
        </authorList>
    </citation>
    <scope>NUCLEOTIDE SEQUENCE [LARGE SCALE GENOMIC DNA]</scope>
    <source>
        <strain evidence="1 2">GA_2019</strain>
        <tissue evidence="1">Muscle</tissue>
    </source>
</reference>
<evidence type="ECO:0000313" key="2">
    <source>
        <dbReference type="Proteomes" id="UP001476798"/>
    </source>
</evidence>
<accession>A0ABV0NKD2</accession>
<name>A0ABV0NKD2_9TELE</name>
<evidence type="ECO:0000313" key="1">
    <source>
        <dbReference type="EMBL" id="MEQ2171863.1"/>
    </source>
</evidence>
<organism evidence="1 2">
    <name type="scientific">Goodea atripinnis</name>
    <dbReference type="NCBI Taxonomy" id="208336"/>
    <lineage>
        <taxon>Eukaryota</taxon>
        <taxon>Metazoa</taxon>
        <taxon>Chordata</taxon>
        <taxon>Craniata</taxon>
        <taxon>Vertebrata</taxon>
        <taxon>Euteleostomi</taxon>
        <taxon>Actinopterygii</taxon>
        <taxon>Neopterygii</taxon>
        <taxon>Teleostei</taxon>
        <taxon>Neoteleostei</taxon>
        <taxon>Acanthomorphata</taxon>
        <taxon>Ovalentaria</taxon>
        <taxon>Atherinomorphae</taxon>
        <taxon>Cyprinodontiformes</taxon>
        <taxon>Goodeidae</taxon>
        <taxon>Goodea</taxon>
    </lineage>
</organism>
<comment type="caution">
    <text evidence="1">The sequence shown here is derived from an EMBL/GenBank/DDBJ whole genome shotgun (WGS) entry which is preliminary data.</text>
</comment>
<proteinExistence type="predicted"/>
<protein>
    <submittedName>
        <fullName evidence="1">Uncharacterized protein</fullName>
    </submittedName>
</protein>
<sequence length="99" mass="11490">MGLESLAMYIYFKYKSFNSSDKAVHKFNMFTGIFDHSFLRAFVRSGTGVEQECLAHTFCSKLPQRYSTDLHCHVESNRAISRLFPHIQNCIKCICMLKN</sequence>
<gene>
    <name evidence="1" type="ORF">GOODEAATRI_014970</name>
</gene>